<keyword evidence="4 5" id="KW-0472">Membrane</keyword>
<dbReference type="PANTHER" id="PTHR21706">
    <property type="entry name" value="TRANSMEMBRANE PROTEIN 65"/>
    <property type="match status" value="1"/>
</dbReference>
<organism evidence="6">
    <name type="scientific">Aphanomyces invadans</name>
    <dbReference type="NCBI Taxonomy" id="157072"/>
    <lineage>
        <taxon>Eukaryota</taxon>
        <taxon>Sar</taxon>
        <taxon>Stramenopiles</taxon>
        <taxon>Oomycota</taxon>
        <taxon>Saprolegniomycetes</taxon>
        <taxon>Saprolegniales</taxon>
        <taxon>Verrucalvaceae</taxon>
        <taxon>Aphanomyces</taxon>
    </lineage>
</organism>
<evidence type="ECO:0000256" key="1">
    <source>
        <dbReference type="ARBA" id="ARBA00004141"/>
    </source>
</evidence>
<dbReference type="RefSeq" id="XP_008866030.1">
    <property type="nucleotide sequence ID" value="XM_008867808.1"/>
</dbReference>
<keyword evidence="2 5" id="KW-0812">Transmembrane</keyword>
<evidence type="ECO:0000256" key="2">
    <source>
        <dbReference type="ARBA" id="ARBA00022692"/>
    </source>
</evidence>
<proteinExistence type="predicted"/>
<dbReference type="VEuPathDB" id="FungiDB:H310_03800"/>
<gene>
    <name evidence="6" type="ORF">H310_03800</name>
</gene>
<dbReference type="eggNOG" id="KOG4619">
    <property type="taxonomic scope" value="Eukaryota"/>
</dbReference>
<evidence type="ECO:0000313" key="6">
    <source>
        <dbReference type="EMBL" id="ETW04592.1"/>
    </source>
</evidence>
<feature type="transmembrane region" description="Helical" evidence="5">
    <location>
        <begin position="68"/>
        <end position="89"/>
    </location>
</feature>
<evidence type="ECO:0000256" key="4">
    <source>
        <dbReference type="ARBA" id="ARBA00023136"/>
    </source>
</evidence>
<dbReference type="OrthoDB" id="430821at2759"/>
<evidence type="ECO:0000256" key="3">
    <source>
        <dbReference type="ARBA" id="ARBA00022989"/>
    </source>
</evidence>
<sequence>MFTTECDVATKRSILERVSQASASELDALAAAADARTMLHLESLLPAASTTVPEPTSQQLRQLMARSMVPFVGFGFVDNFILILAGDYIDITLGVSLGISSMAAAGLGNAISDVAGIGLGGAIEDFATHLGLPDPNLTRQQLQLRITRIAHYTGSSVGIFVGCILGMCPLLFLETKEDRMLNSSAPVVAPQLGDQ</sequence>
<comment type="subcellular location">
    <subcellularLocation>
        <location evidence="1">Membrane</location>
        <topology evidence="1">Multi-pass membrane protein</topology>
    </subcellularLocation>
</comment>
<dbReference type="AlphaFoldDB" id="A0A024UFC5"/>
<dbReference type="GO" id="GO:0016020">
    <property type="term" value="C:membrane"/>
    <property type="evidence" value="ECO:0007669"/>
    <property type="project" value="UniProtKB-SubCell"/>
</dbReference>
<evidence type="ECO:0008006" key="7">
    <source>
        <dbReference type="Google" id="ProtNLM"/>
    </source>
</evidence>
<dbReference type="InterPro" id="IPR019537">
    <property type="entry name" value="TMEM65"/>
</dbReference>
<dbReference type="PANTHER" id="PTHR21706:SF15">
    <property type="entry name" value="TRANSMEMBRANE PROTEIN 65"/>
    <property type="match status" value="1"/>
</dbReference>
<keyword evidence="3 5" id="KW-1133">Transmembrane helix</keyword>
<dbReference type="GO" id="GO:0005739">
    <property type="term" value="C:mitochondrion"/>
    <property type="evidence" value="ECO:0007669"/>
    <property type="project" value="TreeGrafter"/>
</dbReference>
<reference evidence="6" key="1">
    <citation type="submission" date="2013-12" db="EMBL/GenBank/DDBJ databases">
        <title>The Genome Sequence of Aphanomyces invadans NJM9701.</title>
        <authorList>
            <consortium name="The Broad Institute Genomics Platform"/>
            <person name="Russ C."/>
            <person name="Tyler B."/>
            <person name="van West P."/>
            <person name="Dieguez-Uribeondo J."/>
            <person name="Young S.K."/>
            <person name="Zeng Q."/>
            <person name="Gargeya S."/>
            <person name="Fitzgerald M."/>
            <person name="Abouelleil A."/>
            <person name="Alvarado L."/>
            <person name="Chapman S.B."/>
            <person name="Gainer-Dewar J."/>
            <person name="Goldberg J."/>
            <person name="Griggs A."/>
            <person name="Gujja S."/>
            <person name="Hansen M."/>
            <person name="Howarth C."/>
            <person name="Imamovic A."/>
            <person name="Ireland A."/>
            <person name="Larimer J."/>
            <person name="McCowan C."/>
            <person name="Murphy C."/>
            <person name="Pearson M."/>
            <person name="Poon T.W."/>
            <person name="Priest M."/>
            <person name="Roberts A."/>
            <person name="Saif S."/>
            <person name="Shea T."/>
            <person name="Sykes S."/>
            <person name="Wortman J."/>
            <person name="Nusbaum C."/>
            <person name="Birren B."/>
        </authorList>
    </citation>
    <scope>NUCLEOTIDE SEQUENCE [LARGE SCALE GENOMIC DNA]</scope>
    <source>
        <strain evidence="6">NJM9701</strain>
    </source>
</reference>
<name>A0A024UFC5_9STRA</name>
<protein>
    <recommendedName>
        <fullName evidence="7">Transmembrane protein 65</fullName>
    </recommendedName>
</protein>
<accession>A0A024UFC5</accession>
<evidence type="ECO:0000256" key="5">
    <source>
        <dbReference type="SAM" id="Phobius"/>
    </source>
</evidence>
<dbReference type="Pfam" id="PF10507">
    <property type="entry name" value="TMEM65"/>
    <property type="match status" value="1"/>
</dbReference>
<dbReference type="GeneID" id="20080850"/>
<feature type="transmembrane region" description="Helical" evidence="5">
    <location>
        <begin position="149"/>
        <end position="173"/>
    </location>
</feature>
<dbReference type="EMBL" id="KI913957">
    <property type="protein sequence ID" value="ETW04592.1"/>
    <property type="molecule type" value="Genomic_DNA"/>
</dbReference>